<dbReference type="AlphaFoldDB" id="A0A839UXA3"/>
<protein>
    <recommendedName>
        <fullName evidence="6">33 kDa chaperonin</fullName>
    </recommendedName>
    <alternativeName>
        <fullName evidence="6">Heat shock protein 33 homolog</fullName>
        <shortName evidence="6">HSP33</shortName>
    </alternativeName>
</protein>
<dbReference type="Gene3D" id="3.90.1280.10">
    <property type="entry name" value="HSP33 redox switch-like"/>
    <property type="match status" value="1"/>
</dbReference>
<dbReference type="RefSeq" id="WP_183911434.1">
    <property type="nucleotide sequence ID" value="NZ_JACHXZ010000004.1"/>
</dbReference>
<keyword evidence="2 6" id="KW-0862">Zinc</keyword>
<dbReference type="InterPro" id="IPR023212">
    <property type="entry name" value="Hsp33_helix_hairpin_bin_dom_sf"/>
</dbReference>
<dbReference type="EMBL" id="JACHXZ010000004">
    <property type="protein sequence ID" value="MBB3169955.1"/>
    <property type="molecule type" value="Genomic_DNA"/>
</dbReference>
<evidence type="ECO:0000313" key="7">
    <source>
        <dbReference type="EMBL" id="MBB3169955.1"/>
    </source>
</evidence>
<evidence type="ECO:0000256" key="3">
    <source>
        <dbReference type="ARBA" id="ARBA00023157"/>
    </source>
</evidence>
<keyword evidence="8" id="KW-1185">Reference proteome</keyword>
<dbReference type="PIRSF" id="PIRSF005261">
    <property type="entry name" value="Heat_shock_Hsp33"/>
    <property type="match status" value="1"/>
</dbReference>
<dbReference type="HAMAP" id="MF_00117">
    <property type="entry name" value="HslO"/>
    <property type="match status" value="1"/>
</dbReference>
<evidence type="ECO:0000256" key="2">
    <source>
        <dbReference type="ARBA" id="ARBA00022833"/>
    </source>
</evidence>
<keyword evidence="5 6" id="KW-0676">Redox-active center</keyword>
<dbReference type="InterPro" id="IPR016153">
    <property type="entry name" value="Heat_shock_Hsp33_N"/>
</dbReference>
<evidence type="ECO:0000256" key="6">
    <source>
        <dbReference type="HAMAP-Rule" id="MF_00117"/>
    </source>
</evidence>
<dbReference type="GO" id="GO:0005737">
    <property type="term" value="C:cytoplasm"/>
    <property type="evidence" value="ECO:0007669"/>
    <property type="project" value="UniProtKB-SubCell"/>
</dbReference>
<dbReference type="GO" id="GO:0042026">
    <property type="term" value="P:protein refolding"/>
    <property type="evidence" value="ECO:0007669"/>
    <property type="project" value="TreeGrafter"/>
</dbReference>
<name>A0A839UXA3_9GAMM</name>
<dbReference type="Gene3D" id="1.10.287.480">
    <property type="entry name" value="helix hairpin bin"/>
    <property type="match status" value="1"/>
</dbReference>
<dbReference type="CDD" id="cd00498">
    <property type="entry name" value="Hsp33"/>
    <property type="match status" value="1"/>
</dbReference>
<dbReference type="Gene3D" id="3.55.30.10">
    <property type="entry name" value="Hsp33 domain"/>
    <property type="match status" value="1"/>
</dbReference>
<evidence type="ECO:0000256" key="1">
    <source>
        <dbReference type="ARBA" id="ARBA00022490"/>
    </source>
</evidence>
<dbReference type="GO" id="GO:0051082">
    <property type="term" value="F:unfolded protein binding"/>
    <property type="evidence" value="ECO:0007669"/>
    <property type="project" value="UniProtKB-UniRule"/>
</dbReference>
<dbReference type="NCBIfam" id="NF001033">
    <property type="entry name" value="PRK00114.1"/>
    <property type="match status" value="1"/>
</dbReference>
<dbReference type="PANTHER" id="PTHR30111">
    <property type="entry name" value="33 KDA CHAPERONIN"/>
    <property type="match status" value="1"/>
</dbReference>
<feature type="disulfide bond" description="Redox-active" evidence="6">
    <location>
        <begin position="274"/>
        <end position="277"/>
    </location>
</feature>
<sequence>MSDDQTPATADIIQRFLFDGSDIRGEQVTLADSYREVLANNPAPAPVQQLLGEMLAAVALLSSTLKFDGVITLQAQGDGPVPLMMAECTRHKGLRGIARTPESGVFELGNDTSLAGLLGQGVLAITIDPDQGERYQGIVPLDQASLAECLEAYFSQSEQLATRLWLAADGKRAGGLLVQALPKQLVADEQVNAEQWDTVVALAHTVKSDELLYLDHSQNLYRLFNEMAVRLFDPQPLAFSCTCSESRSLNALAQIKREELYEILTEQQHITIDCQFCNQQYRFEEPQIRALFDNEPPTVH</sequence>
<keyword evidence="3 6" id="KW-1015">Disulfide bond</keyword>
<comment type="function">
    <text evidence="6">Redox regulated molecular chaperone. Protects both thermally unfolding and oxidatively damaged proteins from irreversible aggregation. Plays an important role in the bacterial defense system toward oxidative stress.</text>
</comment>
<comment type="similarity">
    <text evidence="6">Belongs to the HSP33 family.</text>
</comment>
<proteinExistence type="inferred from homology"/>
<evidence type="ECO:0000256" key="5">
    <source>
        <dbReference type="ARBA" id="ARBA00023284"/>
    </source>
</evidence>
<dbReference type="InterPro" id="IPR016154">
    <property type="entry name" value="Heat_shock_Hsp33_C"/>
</dbReference>
<keyword evidence="1 6" id="KW-0963">Cytoplasm</keyword>
<keyword evidence="4 6" id="KW-0143">Chaperone</keyword>
<comment type="PTM">
    <text evidence="6">Under oxidizing conditions two disulfide bonds are formed involving the reactive cysteines. Under reducing conditions zinc is bound to the reactive cysteines and the protein is inactive.</text>
</comment>
<accession>A0A839UXA3</accession>
<comment type="subcellular location">
    <subcellularLocation>
        <location evidence="6">Cytoplasm</location>
    </subcellularLocation>
</comment>
<dbReference type="InterPro" id="IPR000397">
    <property type="entry name" value="Heat_shock_Hsp33"/>
</dbReference>
<reference evidence="7 8" key="1">
    <citation type="submission" date="2020-08" db="EMBL/GenBank/DDBJ databases">
        <title>Genomic Encyclopedia of Type Strains, Phase III (KMG-III): the genomes of soil and plant-associated and newly described type strains.</title>
        <authorList>
            <person name="Whitman W."/>
        </authorList>
    </citation>
    <scope>NUCLEOTIDE SEQUENCE [LARGE SCALE GENOMIC DNA]</scope>
    <source>
        <strain evidence="7 8">CECT 8571</strain>
    </source>
</reference>
<organism evidence="7 8">
    <name type="scientific">Simiduia aestuariiviva</name>
    <dbReference type="NCBI Taxonomy" id="1510459"/>
    <lineage>
        <taxon>Bacteria</taxon>
        <taxon>Pseudomonadati</taxon>
        <taxon>Pseudomonadota</taxon>
        <taxon>Gammaproteobacteria</taxon>
        <taxon>Cellvibrionales</taxon>
        <taxon>Cellvibrionaceae</taxon>
        <taxon>Simiduia</taxon>
    </lineage>
</organism>
<dbReference type="Proteomes" id="UP000559987">
    <property type="component" value="Unassembled WGS sequence"/>
</dbReference>
<dbReference type="PANTHER" id="PTHR30111:SF1">
    <property type="entry name" value="33 KDA CHAPERONIN"/>
    <property type="match status" value="1"/>
</dbReference>
<dbReference type="SUPFAM" id="SSF118352">
    <property type="entry name" value="HSP33 redox switch-like"/>
    <property type="match status" value="1"/>
</dbReference>
<comment type="caution">
    <text evidence="7">The sequence shown here is derived from an EMBL/GenBank/DDBJ whole genome shotgun (WGS) entry which is preliminary data.</text>
</comment>
<evidence type="ECO:0000313" key="8">
    <source>
        <dbReference type="Proteomes" id="UP000559987"/>
    </source>
</evidence>
<dbReference type="GO" id="GO:0044183">
    <property type="term" value="F:protein folding chaperone"/>
    <property type="evidence" value="ECO:0007669"/>
    <property type="project" value="TreeGrafter"/>
</dbReference>
<dbReference type="Pfam" id="PF01430">
    <property type="entry name" value="HSP33"/>
    <property type="match status" value="1"/>
</dbReference>
<feature type="disulfide bond" description="Redox-active" evidence="6">
    <location>
        <begin position="241"/>
        <end position="243"/>
    </location>
</feature>
<gene>
    <name evidence="6" type="primary">hslO</name>
    <name evidence="7" type="ORF">FHS30_003168</name>
</gene>
<dbReference type="SUPFAM" id="SSF64397">
    <property type="entry name" value="Hsp33 domain"/>
    <property type="match status" value="1"/>
</dbReference>
<evidence type="ECO:0000256" key="4">
    <source>
        <dbReference type="ARBA" id="ARBA00023186"/>
    </source>
</evidence>